<name>A0A4R0N1Z7_9SPHI</name>
<keyword evidence="2" id="KW-1133">Transmembrane helix</keyword>
<evidence type="ECO:0000256" key="1">
    <source>
        <dbReference type="SAM" id="MobiDB-lite"/>
    </source>
</evidence>
<dbReference type="Proteomes" id="UP000292884">
    <property type="component" value="Unassembled WGS sequence"/>
</dbReference>
<keyword evidence="4" id="KW-1185">Reference proteome</keyword>
<gene>
    <name evidence="3" type="ORF">EZ428_11400</name>
</gene>
<accession>A0A4R0N1Z7</accession>
<dbReference type="EMBL" id="SJSK01000002">
    <property type="protein sequence ID" value="TCC92324.1"/>
    <property type="molecule type" value="Genomic_DNA"/>
</dbReference>
<feature type="compositionally biased region" description="Low complexity" evidence="1">
    <location>
        <begin position="433"/>
        <end position="447"/>
    </location>
</feature>
<dbReference type="AlphaFoldDB" id="A0A4R0N1Z7"/>
<feature type="transmembrane region" description="Helical" evidence="2">
    <location>
        <begin position="150"/>
        <end position="169"/>
    </location>
</feature>
<keyword evidence="2" id="KW-0472">Membrane</keyword>
<protein>
    <submittedName>
        <fullName evidence="3">Glycine-rich domain-containing protein-like</fullName>
    </submittedName>
</protein>
<feature type="region of interest" description="Disordered" evidence="1">
    <location>
        <begin position="433"/>
        <end position="454"/>
    </location>
</feature>
<dbReference type="OrthoDB" id="196672at2"/>
<sequence>MMNTELWDKIIQFDFDNPPSEYGFSTRLAKENYWTKDFTAKAILEYKKFMYLASTSEFMVSPSETIDIVWHQHLIFTQSYQEFCNLSGKQIQHIPSTHNKKDFSKFKQAKERTIKFYENTFGTQPSDIWELEGMYESLNLDKAKLKIRTFIIIGILSFILLTTPFYLLLKPIYITINNPDFLLYFIGLVVTIVIILEIYNKDKLKIITRSFDKNSFIYSLQPFELVYLQTQQLSNVINGAVNELIDNETIKVNTDNTVKLVIRGEAKSPEQLQVTTTLSEIGKTAYPTLLTHLLRKPIFWNIVNAMDAFKKYSIKSKKFGNLFYLNFGILSIFLMLGSIRLVTGILREKPVTQIAIIVIALTVFMIYYLNRLTKIICTHTIPNLYKTEILPTREIENDWQWNYFLFGSAVLTTTFVPLVNYANRNNNDGGSSCGSSSSSSCGSSCSSCGGCGSD</sequence>
<evidence type="ECO:0000313" key="3">
    <source>
        <dbReference type="EMBL" id="TCC92324.1"/>
    </source>
</evidence>
<dbReference type="RefSeq" id="WP_131553264.1">
    <property type="nucleotide sequence ID" value="NZ_SJSK01000002.1"/>
</dbReference>
<feature type="transmembrane region" description="Helical" evidence="2">
    <location>
        <begin position="319"/>
        <end position="339"/>
    </location>
</feature>
<feature type="transmembrane region" description="Helical" evidence="2">
    <location>
        <begin position="351"/>
        <end position="369"/>
    </location>
</feature>
<proteinExistence type="predicted"/>
<reference evidence="3 4" key="1">
    <citation type="submission" date="2019-02" db="EMBL/GenBank/DDBJ databases">
        <title>Pedobacter sp. RP-1-13 sp. nov., isolated from Arctic soil.</title>
        <authorList>
            <person name="Dahal R.H."/>
        </authorList>
    </citation>
    <scope>NUCLEOTIDE SEQUENCE [LARGE SCALE GENOMIC DNA]</scope>
    <source>
        <strain evidence="3 4">RP-1-13</strain>
    </source>
</reference>
<evidence type="ECO:0000256" key="2">
    <source>
        <dbReference type="SAM" id="Phobius"/>
    </source>
</evidence>
<comment type="caution">
    <text evidence="3">The sequence shown here is derived from an EMBL/GenBank/DDBJ whole genome shotgun (WGS) entry which is preliminary data.</text>
</comment>
<organism evidence="3 4">
    <name type="scientific">Pedobacter frigiditerrae</name>
    <dbReference type="NCBI Taxonomy" id="2530452"/>
    <lineage>
        <taxon>Bacteria</taxon>
        <taxon>Pseudomonadati</taxon>
        <taxon>Bacteroidota</taxon>
        <taxon>Sphingobacteriia</taxon>
        <taxon>Sphingobacteriales</taxon>
        <taxon>Sphingobacteriaceae</taxon>
        <taxon>Pedobacter</taxon>
    </lineage>
</organism>
<keyword evidence="2" id="KW-0812">Transmembrane</keyword>
<evidence type="ECO:0000313" key="4">
    <source>
        <dbReference type="Proteomes" id="UP000292884"/>
    </source>
</evidence>
<feature type="transmembrane region" description="Helical" evidence="2">
    <location>
        <begin position="181"/>
        <end position="199"/>
    </location>
</feature>